<name>A0AAD9JX77_9ANNE</name>
<comment type="caution">
    <text evidence="1">The sequence shown here is derived from an EMBL/GenBank/DDBJ whole genome shotgun (WGS) entry which is preliminary data.</text>
</comment>
<evidence type="ECO:0008006" key="3">
    <source>
        <dbReference type="Google" id="ProtNLM"/>
    </source>
</evidence>
<evidence type="ECO:0000313" key="1">
    <source>
        <dbReference type="EMBL" id="KAK2160153.1"/>
    </source>
</evidence>
<dbReference type="GO" id="GO:0031462">
    <property type="term" value="C:Cul2-RING ubiquitin ligase complex"/>
    <property type="evidence" value="ECO:0007669"/>
    <property type="project" value="TreeGrafter"/>
</dbReference>
<gene>
    <name evidence="1" type="ORF">LSH36_139g05089</name>
</gene>
<evidence type="ECO:0000313" key="2">
    <source>
        <dbReference type="Proteomes" id="UP001208570"/>
    </source>
</evidence>
<dbReference type="GO" id="GO:1990756">
    <property type="term" value="F:ubiquitin-like ligase-substrate adaptor activity"/>
    <property type="evidence" value="ECO:0007669"/>
    <property type="project" value="TreeGrafter"/>
</dbReference>
<dbReference type="PANTHER" id="PTHR46575:SF1">
    <property type="entry name" value="AMYLOID PROTEIN-BINDING PROTEIN 2"/>
    <property type="match status" value="1"/>
</dbReference>
<dbReference type="InterPro" id="IPR042476">
    <property type="entry name" value="APPBP2"/>
</dbReference>
<dbReference type="Gene3D" id="1.25.40.10">
    <property type="entry name" value="Tetratricopeptide repeat domain"/>
    <property type="match status" value="2"/>
</dbReference>
<accession>A0AAD9JX77</accession>
<proteinExistence type="predicted"/>
<protein>
    <recommendedName>
        <fullName evidence="3">Amyloid protein-binding protein 2</fullName>
    </recommendedName>
</protein>
<sequence>MAEACALEWAPGSLYNTAISTIVTHYAKYWRHVKGLPENVQFDVYYKLYNKGRLCDLSTEFSDLDTFAKVLRVKDKRHLLHHCFQAVMDHCQCITNNLADIFCQRCSCLTQTDDPVPRQRLIQLGFSLGGFLSEAGWFFAAEKVFLSSLEICQQGIDCRSLIQALECCVQLLHVRIVNCQFSGAEQAWQVAHTILLSLEKYNTVASKACLYSEYSQLLFAKSHYDAAYDYCCRALKEVHLSLPPRVIVDVFRQSAKACVVKRKIKKAELLIKFSVQYAREHFGPKHPKLSDALMDYGFYLLNADAVSQAVVVYQAALDIRIGAFGGNNLHVALGYEDLAYSTYVHEYSTGKFQDAKEHAEKAIKIIRHILPPDHLLLASSNRVIALILEEIAIDSHDKDEEYRLLREAEELHLASLALAKEAFGENNEAERMHKKAISIKNDLLGPEDYEVGLSVGHLASLYNYDMNQYEEAERLYLQSIAIGLKLFGQGYSGLEYDYRGLLRLYQSTANVQKAIEYGTILHQWNQMRDHSNAEECKPLDFSLLENCEQVVEKFYTMDS</sequence>
<dbReference type="Pfam" id="PF13374">
    <property type="entry name" value="TPR_10"/>
    <property type="match status" value="3"/>
</dbReference>
<dbReference type="SUPFAM" id="SSF48452">
    <property type="entry name" value="TPR-like"/>
    <property type="match status" value="1"/>
</dbReference>
<keyword evidence="2" id="KW-1185">Reference proteome</keyword>
<dbReference type="EMBL" id="JAODUP010000139">
    <property type="protein sequence ID" value="KAK2160153.1"/>
    <property type="molecule type" value="Genomic_DNA"/>
</dbReference>
<dbReference type="PANTHER" id="PTHR46575">
    <property type="entry name" value="AMYLOID PROTEIN-BINDING PROTEIN 2"/>
    <property type="match status" value="1"/>
</dbReference>
<dbReference type="InterPro" id="IPR011990">
    <property type="entry name" value="TPR-like_helical_dom_sf"/>
</dbReference>
<dbReference type="AlphaFoldDB" id="A0AAD9JX77"/>
<dbReference type="Proteomes" id="UP001208570">
    <property type="component" value="Unassembled WGS sequence"/>
</dbReference>
<reference evidence="1" key="1">
    <citation type="journal article" date="2023" name="Mol. Biol. Evol.">
        <title>Third-Generation Sequencing Reveals the Adaptive Role of the Epigenome in Three Deep-Sea Polychaetes.</title>
        <authorList>
            <person name="Perez M."/>
            <person name="Aroh O."/>
            <person name="Sun Y."/>
            <person name="Lan Y."/>
            <person name="Juniper S.K."/>
            <person name="Young C.R."/>
            <person name="Angers B."/>
            <person name="Qian P.Y."/>
        </authorList>
    </citation>
    <scope>NUCLEOTIDE SEQUENCE</scope>
    <source>
        <strain evidence="1">P08H-3</strain>
    </source>
</reference>
<dbReference type="GO" id="GO:0043161">
    <property type="term" value="P:proteasome-mediated ubiquitin-dependent protein catabolic process"/>
    <property type="evidence" value="ECO:0007669"/>
    <property type="project" value="TreeGrafter"/>
</dbReference>
<dbReference type="GO" id="GO:0006886">
    <property type="term" value="P:intracellular protein transport"/>
    <property type="evidence" value="ECO:0007669"/>
    <property type="project" value="InterPro"/>
</dbReference>
<organism evidence="1 2">
    <name type="scientific">Paralvinella palmiformis</name>
    <dbReference type="NCBI Taxonomy" id="53620"/>
    <lineage>
        <taxon>Eukaryota</taxon>
        <taxon>Metazoa</taxon>
        <taxon>Spiralia</taxon>
        <taxon>Lophotrochozoa</taxon>
        <taxon>Annelida</taxon>
        <taxon>Polychaeta</taxon>
        <taxon>Sedentaria</taxon>
        <taxon>Canalipalpata</taxon>
        <taxon>Terebellida</taxon>
        <taxon>Terebelliformia</taxon>
        <taxon>Alvinellidae</taxon>
        <taxon>Paralvinella</taxon>
    </lineage>
</organism>